<dbReference type="InterPro" id="IPR029432">
    <property type="entry name" value="Gp28/Gp37-like_dom"/>
</dbReference>
<accession>A0A1T5KG47</accession>
<dbReference type="AlphaFoldDB" id="A0A1T5KG47"/>
<dbReference type="STRING" id="36842.SAMN02194393_01771"/>
<organism evidence="2 3">
    <name type="scientific">Maledivibacter halophilus</name>
    <dbReference type="NCBI Taxonomy" id="36842"/>
    <lineage>
        <taxon>Bacteria</taxon>
        <taxon>Bacillati</taxon>
        <taxon>Bacillota</taxon>
        <taxon>Clostridia</taxon>
        <taxon>Peptostreptococcales</taxon>
        <taxon>Caminicellaceae</taxon>
        <taxon>Maledivibacter</taxon>
    </lineage>
</organism>
<keyword evidence="3" id="KW-1185">Reference proteome</keyword>
<feature type="domain" description="Gp28/Gp37-like" evidence="1">
    <location>
        <begin position="3"/>
        <end position="346"/>
    </location>
</feature>
<evidence type="ECO:0000313" key="2">
    <source>
        <dbReference type="EMBL" id="SKC62630.1"/>
    </source>
</evidence>
<name>A0A1T5KG47_9FIRM</name>
<dbReference type="RefSeq" id="WP_079490959.1">
    <property type="nucleotide sequence ID" value="NZ_FUZT01000004.1"/>
</dbReference>
<dbReference type="Proteomes" id="UP000190285">
    <property type="component" value="Unassembled WGS sequence"/>
</dbReference>
<gene>
    <name evidence="2" type="ORF">SAMN02194393_01771</name>
</gene>
<reference evidence="2 3" key="1">
    <citation type="submission" date="2017-02" db="EMBL/GenBank/DDBJ databases">
        <authorList>
            <person name="Peterson S.W."/>
        </authorList>
    </citation>
    <scope>NUCLEOTIDE SEQUENCE [LARGE SCALE GENOMIC DNA]</scope>
    <source>
        <strain evidence="2 3">M1</strain>
    </source>
</reference>
<dbReference type="OrthoDB" id="9255846at2"/>
<dbReference type="EMBL" id="FUZT01000004">
    <property type="protein sequence ID" value="SKC62630.1"/>
    <property type="molecule type" value="Genomic_DNA"/>
</dbReference>
<sequence length="368" mass="42238">MKPVRIFTPSIELLAEIDNYESLIFTRKYLKYGEFQLTVNKHKQNTRYLEKGNMILLGNDSNKIGIIRHREINLNEQGKASETLLIKGYTIDHLFTQRIILPPPESDHDSIKGNAETVIKHYIKNSIVNALDTNRNISFLNILPNKNRGINLSWKSRYKNLSEEIQEICSISDIGIKTNLNHETKKIDIDIYEGRDLTINQTVNSPVIFSYEFDNIKTQHYVDSDIGYKNYGYVGGRGEGADRQIVETGKAAGIDRIETFIDARDITTIEELQTRGNQKLAETPQIKTLEGEILTYGPFKYEKDFDLGDKVTVQNKSWNLTIDVRITEVTEVYEADGFKLEVNFGSNIPTFIDKIKQELSQLNYDGRK</sequence>
<protein>
    <submittedName>
        <fullName evidence="2">Virus ReqiPepy6 Gp37-like protein</fullName>
    </submittedName>
</protein>
<evidence type="ECO:0000313" key="3">
    <source>
        <dbReference type="Proteomes" id="UP000190285"/>
    </source>
</evidence>
<evidence type="ECO:0000259" key="1">
    <source>
        <dbReference type="Pfam" id="PF14594"/>
    </source>
</evidence>
<proteinExistence type="predicted"/>
<dbReference type="Pfam" id="PF14594">
    <property type="entry name" value="Sipho_Gp37"/>
    <property type="match status" value="1"/>
</dbReference>